<dbReference type="CDD" id="cd24082">
    <property type="entry name" value="ASKHA_NBD_GspK-like"/>
    <property type="match status" value="1"/>
</dbReference>
<dbReference type="OrthoDB" id="9816014at2"/>
<dbReference type="InterPro" id="IPR043129">
    <property type="entry name" value="ATPase_NBD"/>
</dbReference>
<dbReference type="PANTHER" id="PTHR43190">
    <property type="entry name" value="N-ACETYL-D-GLUCOSAMINE KINASE"/>
    <property type="match status" value="1"/>
</dbReference>
<reference evidence="2 3" key="1">
    <citation type="submission" date="2016-09" db="EMBL/GenBank/DDBJ databases">
        <title>Alteromonas lipolytica, a new species isolated from sea water.</title>
        <authorList>
            <person name="Wu Y.-H."/>
            <person name="Cheng H."/>
            <person name="Xu X.-W."/>
        </authorList>
    </citation>
    <scope>NUCLEOTIDE SEQUENCE [LARGE SCALE GENOMIC DNA]</scope>
    <source>
        <strain evidence="2 3">JW12</strain>
    </source>
</reference>
<name>A0A1E8F947_9ALTE</name>
<dbReference type="Gene3D" id="3.30.420.40">
    <property type="match status" value="2"/>
</dbReference>
<comment type="caution">
    <text evidence="2">The sequence shown here is derived from an EMBL/GenBank/DDBJ whole genome shotgun (WGS) entry which is preliminary data.</text>
</comment>
<dbReference type="InterPro" id="IPR052519">
    <property type="entry name" value="Euk-type_GlcNAc_Kinase"/>
</dbReference>
<gene>
    <name evidence="2" type="ORF">BFC17_06935</name>
</gene>
<proteinExistence type="predicted"/>
<dbReference type="RefSeq" id="WP_070178426.1">
    <property type="nucleotide sequence ID" value="NZ_BMJR01000007.1"/>
</dbReference>
<accession>A0A1E8F947</accession>
<keyword evidence="3" id="KW-1185">Reference proteome</keyword>
<evidence type="ECO:0000259" key="1">
    <source>
        <dbReference type="Pfam" id="PF01869"/>
    </source>
</evidence>
<dbReference type="EMBL" id="MJIC01000017">
    <property type="protein sequence ID" value="OFI32442.1"/>
    <property type="molecule type" value="Genomic_DNA"/>
</dbReference>
<evidence type="ECO:0000313" key="3">
    <source>
        <dbReference type="Proteomes" id="UP000176037"/>
    </source>
</evidence>
<feature type="domain" description="ATPase BadF/BadG/BcrA/BcrD type" evidence="1">
    <location>
        <begin position="12"/>
        <end position="290"/>
    </location>
</feature>
<dbReference type="InterPro" id="IPR002731">
    <property type="entry name" value="ATPase_BadF"/>
</dbReference>
<dbReference type="SUPFAM" id="SSF53067">
    <property type="entry name" value="Actin-like ATPase domain"/>
    <property type="match status" value="2"/>
</dbReference>
<protein>
    <recommendedName>
        <fullName evidence="1">ATPase BadF/BadG/BcrA/BcrD type domain-containing protein</fullName>
    </recommendedName>
</protein>
<dbReference type="STRING" id="1856405.BFC17_06935"/>
<evidence type="ECO:0000313" key="2">
    <source>
        <dbReference type="EMBL" id="OFI32442.1"/>
    </source>
</evidence>
<dbReference type="PANTHER" id="PTHR43190:SF3">
    <property type="entry name" value="N-ACETYL-D-GLUCOSAMINE KINASE"/>
    <property type="match status" value="1"/>
</dbReference>
<organism evidence="2 3">
    <name type="scientific">Alteromonas lipolytica</name>
    <dbReference type="NCBI Taxonomy" id="1856405"/>
    <lineage>
        <taxon>Bacteria</taxon>
        <taxon>Pseudomonadati</taxon>
        <taxon>Pseudomonadota</taxon>
        <taxon>Gammaproteobacteria</taxon>
        <taxon>Alteromonadales</taxon>
        <taxon>Alteromonadaceae</taxon>
        <taxon>Alteromonas/Salinimonas group</taxon>
        <taxon>Alteromonas</taxon>
    </lineage>
</organism>
<dbReference type="AlphaFoldDB" id="A0A1E8F947"/>
<sequence>MTQNLYNKQYWVGVDGGGTKCRAELFNFEGDSLGYGLGGPANTAKYGEQALQAILTAVQGAVSQAGLHFADVSDELVVSAGLAGAYLASSQVLLSQWQHPFAHWTFSSDLHTALLGAHGGDDGVVVITGTGSCAALLYQGTVIQYGGYGFQLGDQASGAWLGQKAVQQALLMADKLSSESQLWQAVSEFYQCPAPADLVERLNTAQPGEFARFAPALFELAKTDPAAKAIINEGADYLNQLIRRTLHNGNLPVTLTGGLASLWQPLLDPAIAVLVKPAQYGPEWGAVLLARQQTEPASQA</sequence>
<dbReference type="Proteomes" id="UP000176037">
    <property type="component" value="Unassembled WGS sequence"/>
</dbReference>
<dbReference type="Pfam" id="PF01869">
    <property type="entry name" value="BcrAD_BadFG"/>
    <property type="match status" value="1"/>
</dbReference>